<dbReference type="PANTHER" id="PTHR47234:SF2">
    <property type="entry name" value="TONB-DEPENDENT RECEPTOR"/>
    <property type="match status" value="1"/>
</dbReference>
<feature type="domain" description="TonB-dependent receptor-like beta-barrel" evidence="11">
    <location>
        <begin position="384"/>
        <end position="932"/>
    </location>
</feature>
<dbReference type="Pfam" id="PF07715">
    <property type="entry name" value="Plug"/>
    <property type="match status" value="1"/>
</dbReference>
<dbReference type="Gene3D" id="2.40.170.20">
    <property type="entry name" value="TonB-dependent receptor, beta-barrel domain"/>
    <property type="match status" value="1"/>
</dbReference>
<keyword evidence="5 9" id="KW-0798">TonB box</keyword>
<gene>
    <name evidence="13" type="ORF">ACFSCW_12770</name>
</gene>
<evidence type="ECO:0000256" key="5">
    <source>
        <dbReference type="ARBA" id="ARBA00023077"/>
    </source>
</evidence>
<keyword evidence="10" id="KW-0732">Signal</keyword>
<feature type="chain" id="PRO_5046912340" evidence="10">
    <location>
        <begin position="28"/>
        <end position="968"/>
    </location>
</feature>
<sequence>MQLSTVLRGGTALAALLAASNACPAFAQEVQTAPQAAEESGTIVVTGSRIRRDPLDQSSPVVTLDQNSLAQTGLSSVADILQRLPAASGGLNSKVNNSGNLGNPPDGGGVGAGSAEIDLRYLSAKRTLVLVDGLRWVNGTSASGIPATVDLNTIPANSIERVEVLQAGASPLYGSDAIAGVVNIITVAKQVGLRASAQFGTFRQGDGHTFDGNISYGIASDTTNLVFGASYVKQDPVRSRDRAISQFPNPGQTSCTDPVGGCSSAALNGRFDTRAAGTTAAGIPRGNFTISNPPNANPTAANLRPFTAADRFNFAPFNYLLTPSERYGAWLSFRQELSDNVNFRVKAQYNHRKSQNQAAFEPLFIGPDAGNGAGSLFDTLSIDATNPFNPFGGTLESGLNPNGTPNGRTPTYSFIARRLIEAGQRTFNQRVDTLSATATLDGSFHVGGHEWFWDVNALFGVNDAHQSFTGNVRADRVAQALGPIANCTAPCVPLNLFGGAGSITPAMLNWIGFTERDKSNQTLYDYTANLSGDFFDLPAGPVGFAVGYEHRIQSAFFVPDPIVSAGLGADIPAQPARGRYHTDEVYGEVRVPILKETPFFYSLEFDGAARYSRYSISGSKTTFTGTGLWKPIEDLLIRGAYTTGFRAPSLGELFGGRSRFDLPVVDPCTSDASGQFQTNATVRANCIANGVPANGSYAEPPGQLPVITQGNINLKPETSKNLTFGAVYAPLWARNGSFASLFTIEANYYDIRVKHAIGAVDPNLTLNNCAIRGDAASCALVVRTQNGFINQINGTLQNLDSIKTRGIDVTANYRTPQTGIGTFGLSANATWLLKYILSASNGFVVIDRKGTERGSPDQAYPKFKGNATIDWSLNDMFNASFTGRYIDAVTEIDTNTGLPHKLNSKFYGDVQLTFTPGFAQHRFAFTIGVNNVFNTAPPPCVSCSLNNFDPGTYDVPGQFGYARISYKM</sequence>
<evidence type="ECO:0000256" key="4">
    <source>
        <dbReference type="ARBA" id="ARBA00022692"/>
    </source>
</evidence>
<organism evidence="13 14">
    <name type="scientific">Sphingomonas tabacisoli</name>
    <dbReference type="NCBI Taxonomy" id="2249466"/>
    <lineage>
        <taxon>Bacteria</taxon>
        <taxon>Pseudomonadati</taxon>
        <taxon>Pseudomonadota</taxon>
        <taxon>Alphaproteobacteria</taxon>
        <taxon>Sphingomonadales</taxon>
        <taxon>Sphingomonadaceae</taxon>
        <taxon>Sphingomonas</taxon>
    </lineage>
</organism>
<proteinExistence type="inferred from homology"/>
<dbReference type="InterPro" id="IPR012910">
    <property type="entry name" value="Plug_dom"/>
</dbReference>
<protein>
    <submittedName>
        <fullName evidence="13">TonB-dependent receptor domain-containing protein</fullName>
    </submittedName>
</protein>
<evidence type="ECO:0000256" key="6">
    <source>
        <dbReference type="ARBA" id="ARBA00023136"/>
    </source>
</evidence>
<evidence type="ECO:0000313" key="14">
    <source>
        <dbReference type="Proteomes" id="UP001597115"/>
    </source>
</evidence>
<feature type="domain" description="TonB-dependent receptor plug" evidence="12">
    <location>
        <begin position="56"/>
        <end position="181"/>
    </location>
</feature>
<dbReference type="EMBL" id="JBHUDY010000001">
    <property type="protein sequence ID" value="MFD1612676.1"/>
    <property type="molecule type" value="Genomic_DNA"/>
</dbReference>
<keyword evidence="2 8" id="KW-0813">Transport</keyword>
<accession>A0ABW4I5A4</accession>
<dbReference type="InterPro" id="IPR000531">
    <property type="entry name" value="Beta-barrel_TonB"/>
</dbReference>
<dbReference type="PANTHER" id="PTHR47234">
    <property type="match status" value="1"/>
</dbReference>
<dbReference type="PROSITE" id="PS52016">
    <property type="entry name" value="TONB_DEPENDENT_REC_3"/>
    <property type="match status" value="1"/>
</dbReference>
<dbReference type="Proteomes" id="UP001597115">
    <property type="component" value="Unassembled WGS sequence"/>
</dbReference>
<evidence type="ECO:0000256" key="7">
    <source>
        <dbReference type="ARBA" id="ARBA00023237"/>
    </source>
</evidence>
<dbReference type="InterPro" id="IPR036942">
    <property type="entry name" value="Beta-barrel_TonB_sf"/>
</dbReference>
<dbReference type="SUPFAM" id="SSF56935">
    <property type="entry name" value="Porins"/>
    <property type="match status" value="1"/>
</dbReference>
<evidence type="ECO:0000256" key="3">
    <source>
        <dbReference type="ARBA" id="ARBA00022452"/>
    </source>
</evidence>
<evidence type="ECO:0000256" key="8">
    <source>
        <dbReference type="PROSITE-ProRule" id="PRU01360"/>
    </source>
</evidence>
<evidence type="ECO:0000256" key="2">
    <source>
        <dbReference type="ARBA" id="ARBA00022448"/>
    </source>
</evidence>
<evidence type="ECO:0000256" key="10">
    <source>
        <dbReference type="SAM" id="SignalP"/>
    </source>
</evidence>
<comment type="subcellular location">
    <subcellularLocation>
        <location evidence="1 8">Cell outer membrane</location>
        <topology evidence="1 8">Multi-pass membrane protein</topology>
    </subcellularLocation>
</comment>
<evidence type="ECO:0000256" key="1">
    <source>
        <dbReference type="ARBA" id="ARBA00004571"/>
    </source>
</evidence>
<dbReference type="InterPro" id="IPR039426">
    <property type="entry name" value="TonB-dep_rcpt-like"/>
</dbReference>
<keyword evidence="13" id="KW-0675">Receptor</keyword>
<dbReference type="RefSeq" id="WP_380889795.1">
    <property type="nucleotide sequence ID" value="NZ_JBHUDY010000001.1"/>
</dbReference>
<keyword evidence="4 8" id="KW-0812">Transmembrane</keyword>
<feature type="signal peptide" evidence="10">
    <location>
        <begin position="1"/>
        <end position="27"/>
    </location>
</feature>
<evidence type="ECO:0000259" key="12">
    <source>
        <dbReference type="Pfam" id="PF07715"/>
    </source>
</evidence>
<dbReference type="Gene3D" id="2.170.130.10">
    <property type="entry name" value="TonB-dependent receptor, plug domain"/>
    <property type="match status" value="1"/>
</dbReference>
<keyword evidence="14" id="KW-1185">Reference proteome</keyword>
<comment type="caution">
    <text evidence="13">The sequence shown here is derived from an EMBL/GenBank/DDBJ whole genome shotgun (WGS) entry which is preliminary data.</text>
</comment>
<dbReference type="InterPro" id="IPR037066">
    <property type="entry name" value="Plug_dom_sf"/>
</dbReference>
<keyword evidence="3 8" id="KW-1134">Transmembrane beta strand</keyword>
<evidence type="ECO:0000259" key="11">
    <source>
        <dbReference type="Pfam" id="PF00593"/>
    </source>
</evidence>
<reference evidence="14" key="1">
    <citation type="journal article" date="2019" name="Int. J. Syst. Evol. Microbiol.">
        <title>The Global Catalogue of Microorganisms (GCM) 10K type strain sequencing project: providing services to taxonomists for standard genome sequencing and annotation.</title>
        <authorList>
            <consortium name="The Broad Institute Genomics Platform"/>
            <consortium name="The Broad Institute Genome Sequencing Center for Infectious Disease"/>
            <person name="Wu L."/>
            <person name="Ma J."/>
        </authorList>
    </citation>
    <scope>NUCLEOTIDE SEQUENCE [LARGE SCALE GENOMIC DNA]</scope>
    <source>
        <strain evidence="14">CGMCC 1.16275</strain>
    </source>
</reference>
<comment type="similarity">
    <text evidence="8 9">Belongs to the TonB-dependent receptor family.</text>
</comment>
<evidence type="ECO:0000313" key="13">
    <source>
        <dbReference type="EMBL" id="MFD1612676.1"/>
    </source>
</evidence>
<keyword evidence="7 8" id="KW-0998">Cell outer membrane</keyword>
<keyword evidence="6 8" id="KW-0472">Membrane</keyword>
<name>A0ABW4I5A4_9SPHN</name>
<evidence type="ECO:0000256" key="9">
    <source>
        <dbReference type="RuleBase" id="RU003357"/>
    </source>
</evidence>
<dbReference type="Pfam" id="PF00593">
    <property type="entry name" value="TonB_dep_Rec_b-barrel"/>
    <property type="match status" value="1"/>
</dbReference>